<sequence length="168" mass="18304">MATTAAKLSVLFVCLGNICRSPTAHGVFAKLVEQAGYSDLIQVDSAGTGDWHLNHAPDRRTAQVAATKGYDLSELRARLVTSADFNQFDYIIAMDNANLEDLRAMQPQGYQGYLGLFLDFSEQSAVQEVPDPYYGGEDGFELVFGLVEDAANGLLRHMQSSHLQVLGS</sequence>
<evidence type="ECO:0000313" key="6">
    <source>
        <dbReference type="EMBL" id="UVW34039.1"/>
    </source>
</evidence>
<reference evidence="6" key="1">
    <citation type="submission" date="2022-08" db="EMBL/GenBank/DDBJ databases">
        <title>Catabolic pathway analysis in culturable SAR92 clade bacteria reveals their overlooked roles in DMSP degradation in coastal seas.</title>
        <authorList>
            <person name="He X."/>
            <person name="Zhang X."/>
            <person name="Zhang Y."/>
        </authorList>
    </citation>
    <scope>NUCLEOTIDE SEQUENCE</scope>
    <source>
        <strain evidence="6">H455</strain>
    </source>
</reference>
<dbReference type="Proteomes" id="UP001059934">
    <property type="component" value="Chromosome"/>
</dbReference>
<name>A0ABY5TLH7_9GAMM</name>
<dbReference type="InterPro" id="IPR017867">
    <property type="entry name" value="Tyr_phospatase_low_mol_wt"/>
</dbReference>
<comment type="similarity">
    <text evidence="1">Belongs to the low molecular weight phosphotyrosine protein phosphatase family.</text>
</comment>
<dbReference type="PANTHER" id="PTHR11717">
    <property type="entry name" value="LOW MOLECULAR WEIGHT PROTEIN TYROSINE PHOSPHATASE"/>
    <property type="match status" value="1"/>
</dbReference>
<dbReference type="CDD" id="cd16343">
    <property type="entry name" value="LMWPTP"/>
    <property type="match status" value="1"/>
</dbReference>
<dbReference type="InterPro" id="IPR036196">
    <property type="entry name" value="Ptyr_pPase_sf"/>
</dbReference>
<accession>A0ABY5TLH7</accession>
<evidence type="ECO:0000256" key="1">
    <source>
        <dbReference type="ARBA" id="ARBA00011063"/>
    </source>
</evidence>
<protein>
    <recommendedName>
        <fullName evidence="2">protein-tyrosine-phosphatase</fullName>
        <ecNumber evidence="2">3.1.3.48</ecNumber>
    </recommendedName>
</protein>
<evidence type="ECO:0000256" key="4">
    <source>
        <dbReference type="ARBA" id="ARBA00022912"/>
    </source>
</evidence>
<dbReference type="Pfam" id="PF01451">
    <property type="entry name" value="LMWPc"/>
    <property type="match status" value="1"/>
</dbReference>
<evidence type="ECO:0000256" key="2">
    <source>
        <dbReference type="ARBA" id="ARBA00013064"/>
    </source>
</evidence>
<dbReference type="InterPro" id="IPR050438">
    <property type="entry name" value="LMW_PTPase"/>
</dbReference>
<keyword evidence="4" id="KW-0904">Protein phosphatase</keyword>
<evidence type="ECO:0000313" key="7">
    <source>
        <dbReference type="Proteomes" id="UP001059934"/>
    </source>
</evidence>
<dbReference type="EC" id="3.1.3.48" evidence="2"/>
<dbReference type="PANTHER" id="PTHR11717:SF7">
    <property type="entry name" value="LOW MOLECULAR WEIGHT PHOSPHOTYROSINE PROTEIN PHOSPHATASE"/>
    <property type="match status" value="1"/>
</dbReference>
<dbReference type="InterPro" id="IPR023485">
    <property type="entry name" value="Ptyr_pPase"/>
</dbReference>
<dbReference type="Gene3D" id="3.40.50.2300">
    <property type="match status" value="1"/>
</dbReference>
<feature type="domain" description="Phosphotyrosine protein phosphatase I" evidence="5">
    <location>
        <begin position="8"/>
        <end position="157"/>
    </location>
</feature>
<dbReference type="PRINTS" id="PR00719">
    <property type="entry name" value="LMWPTPASE"/>
</dbReference>
<proteinExistence type="inferred from homology"/>
<evidence type="ECO:0000256" key="3">
    <source>
        <dbReference type="ARBA" id="ARBA00022801"/>
    </source>
</evidence>
<gene>
    <name evidence="6" type="ORF">NYF23_08325</name>
</gene>
<organism evidence="6 7">
    <name type="scientific">SAR92 clade bacterium H455</name>
    <dbReference type="NCBI Taxonomy" id="2974818"/>
    <lineage>
        <taxon>Bacteria</taxon>
        <taxon>Pseudomonadati</taxon>
        <taxon>Pseudomonadota</taxon>
        <taxon>Gammaproteobacteria</taxon>
        <taxon>Cellvibrionales</taxon>
        <taxon>Porticoccaceae</taxon>
        <taxon>SAR92 clade</taxon>
    </lineage>
</organism>
<dbReference type="SUPFAM" id="SSF52788">
    <property type="entry name" value="Phosphotyrosine protein phosphatases I"/>
    <property type="match status" value="1"/>
</dbReference>
<dbReference type="EMBL" id="CP103416">
    <property type="protein sequence ID" value="UVW34039.1"/>
    <property type="molecule type" value="Genomic_DNA"/>
</dbReference>
<evidence type="ECO:0000259" key="5">
    <source>
        <dbReference type="SMART" id="SM00226"/>
    </source>
</evidence>
<dbReference type="SMART" id="SM00226">
    <property type="entry name" value="LMWPc"/>
    <property type="match status" value="1"/>
</dbReference>
<keyword evidence="7" id="KW-1185">Reference proteome</keyword>
<keyword evidence="3" id="KW-0378">Hydrolase</keyword>